<evidence type="ECO:0000313" key="2">
    <source>
        <dbReference type="Proteomes" id="UP001451303"/>
    </source>
</evidence>
<dbReference type="Proteomes" id="UP001451303">
    <property type="component" value="Unassembled WGS sequence"/>
</dbReference>
<accession>A0ABR3DK47</accession>
<comment type="caution">
    <text evidence="1">The sequence shown here is derived from an EMBL/GenBank/DDBJ whole genome shotgun (WGS) entry which is preliminary data.</text>
</comment>
<name>A0ABR3DK47_NEUIN</name>
<reference evidence="1 2" key="1">
    <citation type="submission" date="2023-09" db="EMBL/GenBank/DDBJ databases">
        <title>Multi-omics analysis of a traditional fermented food reveals byproduct-associated fungal strains for waste-to-food upcycling.</title>
        <authorList>
            <consortium name="Lawrence Berkeley National Laboratory"/>
            <person name="Rekdal V.M."/>
            <person name="Villalobos-Escobedo J.M."/>
            <person name="Rodriguez-Valeron N."/>
            <person name="Garcia M.O."/>
            <person name="Vasquez D.P."/>
            <person name="Damayanti I."/>
            <person name="Sorensen P.M."/>
            <person name="Baidoo E.E."/>
            <person name="De Carvalho A.C."/>
            <person name="Riley R."/>
            <person name="Lipzen A."/>
            <person name="He G."/>
            <person name="Yan M."/>
            <person name="Haridas S."/>
            <person name="Daum C."/>
            <person name="Yoshinaga Y."/>
            <person name="Ng V."/>
            <person name="Grigoriev I.V."/>
            <person name="Munk R."/>
            <person name="Nuraida L."/>
            <person name="Wijaya C.H."/>
            <person name="Morales P.-C."/>
            <person name="Keasling J.D."/>
        </authorList>
    </citation>
    <scope>NUCLEOTIDE SEQUENCE [LARGE SCALE GENOMIC DNA]</scope>
    <source>
        <strain evidence="1 2">FGSC 2613</strain>
    </source>
</reference>
<sequence length="88" mass="9829">MNDRRVSRVQGWWQDPRTWFLSHPAGKVIVFPSILPRKEPTDLSQLADRADDGPDKAEKFADTTVVQIWGDTCAQAVGQIAKLCMCSA</sequence>
<protein>
    <submittedName>
        <fullName evidence="1">Uncharacterized protein</fullName>
    </submittedName>
</protein>
<dbReference type="EMBL" id="JAVLET010000003">
    <property type="protein sequence ID" value="KAL0472663.1"/>
    <property type="molecule type" value="Genomic_DNA"/>
</dbReference>
<organism evidence="1 2">
    <name type="scientific">Neurospora intermedia</name>
    <dbReference type="NCBI Taxonomy" id="5142"/>
    <lineage>
        <taxon>Eukaryota</taxon>
        <taxon>Fungi</taxon>
        <taxon>Dikarya</taxon>
        <taxon>Ascomycota</taxon>
        <taxon>Pezizomycotina</taxon>
        <taxon>Sordariomycetes</taxon>
        <taxon>Sordariomycetidae</taxon>
        <taxon>Sordariales</taxon>
        <taxon>Sordariaceae</taxon>
        <taxon>Neurospora</taxon>
    </lineage>
</organism>
<proteinExistence type="predicted"/>
<evidence type="ECO:0000313" key="1">
    <source>
        <dbReference type="EMBL" id="KAL0472663.1"/>
    </source>
</evidence>
<gene>
    <name evidence="1" type="ORF">QR685DRAFT_596779</name>
</gene>
<keyword evidence="2" id="KW-1185">Reference proteome</keyword>